<evidence type="ECO:0000256" key="1">
    <source>
        <dbReference type="ARBA" id="ARBA00023157"/>
    </source>
</evidence>
<dbReference type="InterPro" id="IPR051487">
    <property type="entry name" value="Ser/Thr_Proteases_Immune/Dev"/>
</dbReference>
<dbReference type="InterPro" id="IPR009003">
    <property type="entry name" value="Peptidase_S1_PA"/>
</dbReference>
<reference evidence="5" key="1">
    <citation type="submission" date="2021-01" db="UniProtKB">
        <authorList>
            <consortium name="EnsemblMetazoa"/>
        </authorList>
    </citation>
    <scope>IDENTIFICATION</scope>
</reference>
<dbReference type="OrthoDB" id="546450at2759"/>
<dbReference type="FunFam" id="2.40.10.10:FF:000068">
    <property type="entry name" value="transmembrane protease serine 2"/>
    <property type="match status" value="1"/>
</dbReference>
<evidence type="ECO:0000313" key="5">
    <source>
        <dbReference type="EnsemblMetazoa" id="XP_001606281"/>
    </source>
</evidence>
<dbReference type="PANTHER" id="PTHR24256">
    <property type="entry name" value="TRYPTASE-RELATED"/>
    <property type="match status" value="1"/>
</dbReference>
<keyword evidence="3" id="KW-1133">Transmembrane helix</keyword>
<dbReference type="SUPFAM" id="SSF50494">
    <property type="entry name" value="Trypsin-like serine proteases"/>
    <property type="match status" value="1"/>
</dbReference>
<dbReference type="Gene3D" id="2.40.10.10">
    <property type="entry name" value="Trypsin-like serine proteases"/>
    <property type="match status" value="1"/>
</dbReference>
<dbReference type="SMR" id="A0A7M7G7M2"/>
<dbReference type="GeneID" id="100122670"/>
<evidence type="ECO:0000313" key="6">
    <source>
        <dbReference type="Proteomes" id="UP000002358"/>
    </source>
</evidence>
<dbReference type="InterPro" id="IPR043504">
    <property type="entry name" value="Peptidase_S1_PA_chymotrypsin"/>
</dbReference>
<dbReference type="GO" id="GO:0006508">
    <property type="term" value="P:proteolysis"/>
    <property type="evidence" value="ECO:0007669"/>
    <property type="project" value="InterPro"/>
</dbReference>
<dbReference type="EnsemblMetazoa" id="XM_001606231">
    <property type="protein sequence ID" value="XP_001606281"/>
    <property type="gene ID" value="LOC100122670"/>
</dbReference>
<organism evidence="5 6">
    <name type="scientific">Nasonia vitripennis</name>
    <name type="common">Parasitic wasp</name>
    <dbReference type="NCBI Taxonomy" id="7425"/>
    <lineage>
        <taxon>Eukaryota</taxon>
        <taxon>Metazoa</taxon>
        <taxon>Ecdysozoa</taxon>
        <taxon>Arthropoda</taxon>
        <taxon>Hexapoda</taxon>
        <taxon>Insecta</taxon>
        <taxon>Pterygota</taxon>
        <taxon>Neoptera</taxon>
        <taxon>Endopterygota</taxon>
        <taxon>Hymenoptera</taxon>
        <taxon>Apocrita</taxon>
        <taxon>Proctotrupomorpha</taxon>
        <taxon>Chalcidoidea</taxon>
        <taxon>Pteromalidae</taxon>
        <taxon>Pteromalinae</taxon>
        <taxon>Nasonia</taxon>
    </lineage>
</organism>
<protein>
    <recommendedName>
        <fullName evidence="4">Peptidase S1 domain-containing protein</fullName>
    </recommendedName>
</protein>
<sequence length="354" mass="38964">MSTPFHPLTNLVCESQCFVRRASAKRRDMALQDIVKYLMGILAASLLMLLVSSVASDGSVNESRQSRRLFDIFLGRFRPCITCTCGKSNRGGARFLGGEYTDTHEFPWLANIHVKNSVLVTGILINDRYVLTAASPLIGATPPEVKVALGEYDRCQLDISSVNASVDAIITHPEFNYEARAHDLSLIRLSRSTQFERRVLPVCLPDPGSTYLGQVGTLMGWTESSGSLSDGNPDTRTCRPRKLGLPILGRRECLKSGIKPENYHEESGCVGIIGSSSIVCHNDVGTSVLHRSYSGNYDLVGILSDINNCTDSTGTAIYTRVGPHIDWIYQNTKDACYCLKPFDVPEIKSLQFAY</sequence>
<dbReference type="GO" id="GO:0004252">
    <property type="term" value="F:serine-type endopeptidase activity"/>
    <property type="evidence" value="ECO:0007669"/>
    <property type="project" value="InterPro"/>
</dbReference>
<keyword evidence="3" id="KW-0472">Membrane</keyword>
<comment type="similarity">
    <text evidence="2">Belongs to the peptidase S1 family. CLIP subfamily.</text>
</comment>
<dbReference type="Proteomes" id="UP000002358">
    <property type="component" value="Chromosome 5"/>
</dbReference>
<evidence type="ECO:0000256" key="3">
    <source>
        <dbReference type="SAM" id="Phobius"/>
    </source>
</evidence>
<dbReference type="AlphaFoldDB" id="A0A7M7G7M2"/>
<feature type="transmembrane region" description="Helical" evidence="3">
    <location>
        <begin position="34"/>
        <end position="55"/>
    </location>
</feature>
<dbReference type="CDD" id="cd00190">
    <property type="entry name" value="Tryp_SPc"/>
    <property type="match status" value="1"/>
</dbReference>
<dbReference type="InParanoid" id="A0A7M7G7M2"/>
<dbReference type="InterPro" id="IPR001254">
    <property type="entry name" value="Trypsin_dom"/>
</dbReference>
<dbReference type="SMART" id="SM00020">
    <property type="entry name" value="Tryp_SPc"/>
    <property type="match status" value="1"/>
</dbReference>
<keyword evidence="1" id="KW-1015">Disulfide bond</keyword>
<dbReference type="RefSeq" id="XP_001606281.2">
    <property type="nucleotide sequence ID" value="XM_001606231.3"/>
</dbReference>
<dbReference type="PROSITE" id="PS50240">
    <property type="entry name" value="TRYPSIN_DOM"/>
    <property type="match status" value="1"/>
</dbReference>
<name>A0A7M7G7M2_NASVI</name>
<accession>A0A7M7G7M2</accession>
<dbReference type="KEGG" id="nvi:100122670"/>
<dbReference type="Pfam" id="PF00089">
    <property type="entry name" value="Trypsin"/>
    <property type="match status" value="1"/>
</dbReference>
<keyword evidence="3" id="KW-0812">Transmembrane</keyword>
<keyword evidence="6" id="KW-1185">Reference proteome</keyword>
<feature type="domain" description="Peptidase S1" evidence="4">
    <location>
        <begin position="95"/>
        <end position="333"/>
    </location>
</feature>
<evidence type="ECO:0000259" key="4">
    <source>
        <dbReference type="PROSITE" id="PS50240"/>
    </source>
</evidence>
<proteinExistence type="inferred from homology"/>
<evidence type="ECO:0000256" key="2">
    <source>
        <dbReference type="ARBA" id="ARBA00024195"/>
    </source>
</evidence>